<dbReference type="InterPro" id="IPR057641">
    <property type="entry name" value="W02B3_4_N"/>
</dbReference>
<dbReference type="InterPro" id="IPR009644">
    <property type="entry name" value="FKTN/MNN4/W02B3.4-1"/>
</dbReference>
<evidence type="ECO:0000259" key="6">
    <source>
        <dbReference type="Pfam" id="PF24413"/>
    </source>
</evidence>
<keyword evidence="3 5" id="KW-1133">Transmembrane helix</keyword>
<keyword evidence="4 5" id="KW-0472">Membrane</keyword>
<dbReference type="Proteomes" id="UP000580250">
    <property type="component" value="Unassembled WGS sequence"/>
</dbReference>
<dbReference type="Pfam" id="PF24413">
    <property type="entry name" value="W02B3_4_N"/>
    <property type="match status" value="1"/>
</dbReference>
<gene>
    <name evidence="7" type="ORF">MENT_LOCUS20992</name>
</gene>
<keyword evidence="2 5" id="KW-0812">Transmembrane</keyword>
<evidence type="ECO:0000313" key="8">
    <source>
        <dbReference type="Proteomes" id="UP000580250"/>
    </source>
</evidence>
<evidence type="ECO:0000313" key="7">
    <source>
        <dbReference type="EMBL" id="CAD2169649.1"/>
    </source>
</evidence>
<comment type="caution">
    <text evidence="7">The sequence shown here is derived from an EMBL/GenBank/DDBJ whole genome shotgun (WGS) entry which is preliminary data.</text>
</comment>
<evidence type="ECO:0000256" key="4">
    <source>
        <dbReference type="ARBA" id="ARBA00023136"/>
    </source>
</evidence>
<dbReference type="GO" id="GO:0016020">
    <property type="term" value="C:membrane"/>
    <property type="evidence" value="ECO:0007669"/>
    <property type="project" value="UniProtKB-SubCell"/>
</dbReference>
<sequence>MRLNIKHAFVFSLSILTLILFFINFGYYDVKYDNTLIRIKPIIVDFDCLENQNKGKDCTYPIAVAIPDGYPQMSNEFIEIKFTLDISENSRDFWLFKNVDNFTDLIATRRFNRSKSNIENVEMPSDWKAFKRDWKKGKYLECTPLLERPKNTSRKIPIKFLDRLVEFSNLLDKHNATAFLMGGTLLGWARECSLIPHTTDTDLGMFSEEHSEFIFLIFTKFLIAYML</sequence>
<evidence type="ECO:0000256" key="2">
    <source>
        <dbReference type="ARBA" id="ARBA00022692"/>
    </source>
</evidence>
<dbReference type="EMBL" id="CAJEWN010000156">
    <property type="protein sequence ID" value="CAD2169649.1"/>
    <property type="molecule type" value="Genomic_DNA"/>
</dbReference>
<proteinExistence type="predicted"/>
<evidence type="ECO:0000256" key="3">
    <source>
        <dbReference type="ARBA" id="ARBA00022989"/>
    </source>
</evidence>
<organism evidence="7 8">
    <name type="scientific">Meloidogyne enterolobii</name>
    <name type="common">Root-knot nematode worm</name>
    <name type="synonym">Meloidogyne mayaguensis</name>
    <dbReference type="NCBI Taxonomy" id="390850"/>
    <lineage>
        <taxon>Eukaryota</taxon>
        <taxon>Metazoa</taxon>
        <taxon>Ecdysozoa</taxon>
        <taxon>Nematoda</taxon>
        <taxon>Chromadorea</taxon>
        <taxon>Rhabditida</taxon>
        <taxon>Tylenchina</taxon>
        <taxon>Tylenchomorpha</taxon>
        <taxon>Tylenchoidea</taxon>
        <taxon>Meloidogynidae</taxon>
        <taxon>Meloidogyninae</taxon>
        <taxon>Meloidogyne</taxon>
    </lineage>
</organism>
<evidence type="ECO:0000256" key="5">
    <source>
        <dbReference type="SAM" id="Phobius"/>
    </source>
</evidence>
<dbReference type="PANTHER" id="PTHR15407">
    <property type="entry name" value="FUKUTIN-RELATED"/>
    <property type="match status" value="1"/>
</dbReference>
<accession>A0A6V7V5T0</accession>
<protein>
    <recommendedName>
        <fullName evidence="6">W02B3.4-like N-terminal domain-containing protein</fullName>
    </recommendedName>
</protein>
<feature type="domain" description="W02B3.4-like N-terminal" evidence="6">
    <location>
        <begin position="34"/>
        <end position="141"/>
    </location>
</feature>
<name>A0A6V7V5T0_MELEN</name>
<reference evidence="7 8" key="1">
    <citation type="submission" date="2020-08" db="EMBL/GenBank/DDBJ databases">
        <authorList>
            <person name="Koutsovoulos G."/>
            <person name="Danchin GJ E."/>
        </authorList>
    </citation>
    <scope>NUCLEOTIDE SEQUENCE [LARGE SCALE GENOMIC DNA]</scope>
</reference>
<evidence type="ECO:0000256" key="1">
    <source>
        <dbReference type="ARBA" id="ARBA00004167"/>
    </source>
</evidence>
<comment type="subcellular location">
    <subcellularLocation>
        <location evidence="1">Membrane</location>
        <topology evidence="1">Single-pass membrane protein</topology>
    </subcellularLocation>
</comment>
<dbReference type="AlphaFoldDB" id="A0A6V7V5T0"/>
<dbReference type="PANTHER" id="PTHR15407:SF28">
    <property type="entry name" value="RIBITOL-5-PHOSPHATE TRANSFERASE FKTN"/>
    <property type="match status" value="1"/>
</dbReference>
<feature type="transmembrane region" description="Helical" evidence="5">
    <location>
        <begin position="7"/>
        <end position="28"/>
    </location>
</feature>